<evidence type="ECO:0000256" key="5">
    <source>
        <dbReference type="ARBA" id="ARBA00023266"/>
    </source>
</evidence>
<dbReference type="NCBIfam" id="TIGR00476">
    <property type="entry name" value="selD"/>
    <property type="match status" value="1"/>
</dbReference>
<dbReference type="EMBL" id="ADFP01000066">
    <property type="protein sequence ID" value="EFB90733.1"/>
    <property type="molecule type" value="Genomic_DNA"/>
</dbReference>
<dbReference type="SUPFAM" id="SSF56042">
    <property type="entry name" value="PurM C-terminal domain-like"/>
    <property type="match status" value="1"/>
</dbReference>
<keyword evidence="9" id="KW-1185">Reference proteome</keyword>
<dbReference type="Gene3D" id="3.30.1330.10">
    <property type="entry name" value="PurM-like, N-terminal domain"/>
    <property type="match status" value="1"/>
</dbReference>
<gene>
    <name evidence="8" type="primary">selD</name>
    <name evidence="8" type="ORF">HMPREF7215_1054</name>
</gene>
<dbReference type="PIRSF" id="PIRSF036407">
    <property type="entry name" value="Selenphspht_syn"/>
    <property type="match status" value="1"/>
</dbReference>
<dbReference type="InterPro" id="IPR036676">
    <property type="entry name" value="PurM-like_C_sf"/>
</dbReference>
<dbReference type="SUPFAM" id="SSF55326">
    <property type="entry name" value="PurM N-terminal domain-like"/>
    <property type="match status" value="1"/>
</dbReference>
<reference evidence="8 9" key="1">
    <citation type="submission" date="2009-12" db="EMBL/GenBank/DDBJ databases">
        <authorList>
            <person name="Shrivastava S."/>
            <person name="Madupu R."/>
            <person name="Durkin A.S."/>
            <person name="Torralba M."/>
            <person name="Methe B."/>
            <person name="Sutton G.G."/>
            <person name="Strausberg R.L."/>
            <person name="Nelson K.E."/>
        </authorList>
    </citation>
    <scope>NUCLEOTIDE SEQUENCE [LARGE SCALE GENOMIC DNA]</scope>
    <source>
        <strain evidence="8 9">W5455</strain>
    </source>
</reference>
<evidence type="ECO:0000256" key="3">
    <source>
        <dbReference type="ARBA" id="ARBA00022777"/>
    </source>
</evidence>
<evidence type="ECO:0000256" key="2">
    <source>
        <dbReference type="ARBA" id="ARBA00022741"/>
    </source>
</evidence>
<dbReference type="Gene3D" id="3.90.650.10">
    <property type="entry name" value="PurM-like C-terminal domain"/>
    <property type="match status" value="1"/>
</dbReference>
<feature type="domain" description="PurM-like C-terminal" evidence="7">
    <location>
        <begin position="139"/>
        <end position="314"/>
    </location>
</feature>
<evidence type="ECO:0000259" key="7">
    <source>
        <dbReference type="Pfam" id="PF02769"/>
    </source>
</evidence>
<name>A0ABP2HTR8_9BACT</name>
<protein>
    <submittedName>
        <fullName evidence="8">Selenide, water dikinase</fullName>
        <ecNumber evidence="8">2.7.9.3</ecNumber>
    </submittedName>
</protein>
<dbReference type="InterPro" id="IPR036921">
    <property type="entry name" value="PurM-like_N_sf"/>
</dbReference>
<dbReference type="Pfam" id="PF02769">
    <property type="entry name" value="AIRS_C"/>
    <property type="match status" value="1"/>
</dbReference>
<evidence type="ECO:0000256" key="4">
    <source>
        <dbReference type="ARBA" id="ARBA00022840"/>
    </source>
</evidence>
<dbReference type="GO" id="GO:0004756">
    <property type="term" value="F:selenide, water dikinase activity"/>
    <property type="evidence" value="ECO:0007669"/>
    <property type="project" value="UniProtKB-EC"/>
</dbReference>
<dbReference type="InterPro" id="IPR004536">
    <property type="entry name" value="SPS/SelD"/>
</dbReference>
<keyword evidence="3" id="KW-0418">Kinase</keyword>
<dbReference type="InterPro" id="IPR016188">
    <property type="entry name" value="PurM-like_N"/>
</dbReference>
<keyword evidence="2" id="KW-0547">Nucleotide-binding</keyword>
<dbReference type="CDD" id="cd02195">
    <property type="entry name" value="SelD"/>
    <property type="match status" value="1"/>
</dbReference>
<dbReference type="Proteomes" id="UP000006462">
    <property type="component" value="Unassembled WGS sequence"/>
</dbReference>
<evidence type="ECO:0000256" key="1">
    <source>
        <dbReference type="ARBA" id="ARBA00022679"/>
    </source>
</evidence>
<evidence type="ECO:0000259" key="6">
    <source>
        <dbReference type="Pfam" id="PF00586"/>
    </source>
</evidence>
<keyword evidence="5" id="KW-0711">Selenium</keyword>
<keyword evidence="4" id="KW-0067">ATP-binding</keyword>
<accession>A0ABP2HTR8</accession>
<dbReference type="InterPro" id="IPR010918">
    <property type="entry name" value="PurM-like_C_dom"/>
</dbReference>
<evidence type="ECO:0000313" key="8">
    <source>
        <dbReference type="EMBL" id="EFB90733.1"/>
    </source>
</evidence>
<sequence length="320" mass="34689">MADLPRPHDDRILTDWEGGEDAALWKITEERVGILTLDFITPVVDDPYVWGQIAAANSISDVFAMGGSPLVALNIVAFPLNCLPLDMLKRLMEGGASKVSESGAFLMGGHSVEDQEPKYGLCVFGEVERDAMWRTTGAQPGDALLLTKPLGTGIMATAIKAEMADPAQADQAVRWMTALNDLPRRMTPEQRRRVHAATDVTGFGLAGHSLDMLSDHRVDLELSVEALPLLDGAADLAQMGLFPAGGYRNEKLYAPQIDHLEKISRTYRDFLFDTQTSGGLMMACPPADAEEIVALAKRHGFDRAGVIGRFKPGTGRIVCV</sequence>
<dbReference type="EC" id="2.7.9.3" evidence="8"/>
<dbReference type="PANTHER" id="PTHR10256">
    <property type="entry name" value="SELENIDE, WATER DIKINASE"/>
    <property type="match status" value="1"/>
</dbReference>
<keyword evidence="1 8" id="KW-0808">Transferase</keyword>
<feature type="domain" description="PurM-like N-terminal" evidence="6">
    <location>
        <begin position="19"/>
        <end position="127"/>
    </location>
</feature>
<comment type="caution">
    <text evidence="8">The sequence shown here is derived from an EMBL/GenBank/DDBJ whole genome shotgun (WGS) entry which is preliminary data.</text>
</comment>
<dbReference type="Pfam" id="PF00586">
    <property type="entry name" value="AIRS"/>
    <property type="match status" value="1"/>
</dbReference>
<proteinExistence type="predicted"/>
<dbReference type="PANTHER" id="PTHR10256:SF0">
    <property type="entry name" value="INACTIVE SELENIDE, WATER DIKINASE-LIKE PROTEIN-RELATED"/>
    <property type="match status" value="1"/>
</dbReference>
<evidence type="ECO:0000313" key="9">
    <source>
        <dbReference type="Proteomes" id="UP000006462"/>
    </source>
</evidence>
<organism evidence="8 9">
    <name type="scientific">Pyramidobacter piscolens W5455</name>
    <dbReference type="NCBI Taxonomy" id="352165"/>
    <lineage>
        <taxon>Bacteria</taxon>
        <taxon>Thermotogati</taxon>
        <taxon>Synergistota</taxon>
        <taxon>Synergistia</taxon>
        <taxon>Synergistales</taxon>
        <taxon>Dethiosulfovibrionaceae</taxon>
        <taxon>Pyramidobacter</taxon>
    </lineage>
</organism>